<protein>
    <submittedName>
        <fullName evidence="1">Uncharacterized protein</fullName>
    </submittedName>
</protein>
<dbReference type="EMBL" id="SNRW01002853">
    <property type="protein sequence ID" value="KAA6391529.1"/>
    <property type="molecule type" value="Genomic_DNA"/>
</dbReference>
<proteinExistence type="predicted"/>
<comment type="caution">
    <text evidence="1">The sequence shown here is derived from an EMBL/GenBank/DDBJ whole genome shotgun (WGS) entry which is preliminary data.</text>
</comment>
<organism evidence="1 2">
    <name type="scientific">Streblomastix strix</name>
    <dbReference type="NCBI Taxonomy" id="222440"/>
    <lineage>
        <taxon>Eukaryota</taxon>
        <taxon>Metamonada</taxon>
        <taxon>Preaxostyla</taxon>
        <taxon>Oxymonadida</taxon>
        <taxon>Streblomastigidae</taxon>
        <taxon>Streblomastix</taxon>
    </lineage>
</organism>
<accession>A0A5J4WAX9</accession>
<evidence type="ECO:0000313" key="1">
    <source>
        <dbReference type="EMBL" id="KAA6391529.1"/>
    </source>
</evidence>
<dbReference type="Proteomes" id="UP000324800">
    <property type="component" value="Unassembled WGS sequence"/>
</dbReference>
<name>A0A5J4WAX9_9EUKA</name>
<reference evidence="1 2" key="1">
    <citation type="submission" date="2019-03" db="EMBL/GenBank/DDBJ databases">
        <title>Single cell metagenomics reveals metabolic interactions within the superorganism composed of flagellate Streblomastix strix and complex community of Bacteroidetes bacteria on its surface.</title>
        <authorList>
            <person name="Treitli S.C."/>
            <person name="Kolisko M."/>
            <person name="Husnik F."/>
            <person name="Keeling P."/>
            <person name="Hampl V."/>
        </authorList>
    </citation>
    <scope>NUCLEOTIDE SEQUENCE [LARGE SCALE GENOMIC DNA]</scope>
    <source>
        <strain evidence="1">ST1C</strain>
    </source>
</reference>
<sequence>MNSTNAFAQDVERYFDIKCTAKEDTSSTPPTGYGGGIFLTGSGYYDPSTENLDFRGMNINGNYADCGGQSLFVVMPNIIQWCKSGVAGEYIKGNYSDRYSKFEDIEGISADQITFDSLSLESIQQQQAPLQYY</sequence>
<evidence type="ECO:0000313" key="2">
    <source>
        <dbReference type="Proteomes" id="UP000324800"/>
    </source>
</evidence>
<gene>
    <name evidence="1" type="ORF">EZS28_012947</name>
</gene>
<dbReference type="AlphaFoldDB" id="A0A5J4WAX9"/>